<evidence type="ECO:0000313" key="1">
    <source>
        <dbReference type="EMBL" id="TRO80546.1"/>
    </source>
</evidence>
<comment type="caution">
    <text evidence="1">The sequence shown here is derived from an EMBL/GenBank/DDBJ whole genome shotgun (WGS) entry which is preliminary data.</text>
</comment>
<gene>
    <name evidence="1" type="ORF">FL622_10640</name>
</gene>
<name>A0A550JBC0_9BACT</name>
<dbReference type="EMBL" id="VJVV01000007">
    <property type="protein sequence ID" value="TRO80546.1"/>
    <property type="molecule type" value="Genomic_DNA"/>
</dbReference>
<proteinExistence type="predicted"/>
<sequence length="61" mass="7313">MASKYERYSKEELVRIIEERDRKPLMVMKEGSGRWMTLRFNEKTGKNEPDAVFRLDALAEY</sequence>
<reference evidence="1 2" key="1">
    <citation type="submission" date="2019-07" db="EMBL/GenBank/DDBJ databases">
        <title>Insights of Desulfuromonas acetexigens electromicrobiology.</title>
        <authorList>
            <person name="Katuri K."/>
            <person name="Sapireddy V."/>
            <person name="Shaw D.R."/>
            <person name="Saikaly P."/>
        </authorList>
    </citation>
    <scope>NUCLEOTIDE SEQUENCE [LARGE SCALE GENOMIC DNA]</scope>
    <source>
        <strain evidence="1 2">2873</strain>
    </source>
</reference>
<protein>
    <submittedName>
        <fullName evidence="1">Uncharacterized protein</fullName>
    </submittedName>
</protein>
<dbReference type="OrthoDB" id="22934at69541"/>
<accession>A0A550JBC0</accession>
<dbReference type="RefSeq" id="WP_092058095.1">
    <property type="nucleotide sequence ID" value="NZ_FOJJ01000039.1"/>
</dbReference>
<organism evidence="1 2">
    <name type="scientific">Trichloromonas acetexigens</name>
    <dbReference type="NCBI Taxonomy" id="38815"/>
    <lineage>
        <taxon>Bacteria</taxon>
        <taxon>Pseudomonadati</taxon>
        <taxon>Thermodesulfobacteriota</taxon>
        <taxon>Desulfuromonadia</taxon>
        <taxon>Desulfuromonadales</taxon>
        <taxon>Trichloromonadaceae</taxon>
        <taxon>Trichloromonas</taxon>
    </lineage>
</organism>
<keyword evidence="2" id="KW-1185">Reference proteome</keyword>
<dbReference type="Proteomes" id="UP000317155">
    <property type="component" value="Unassembled WGS sequence"/>
</dbReference>
<dbReference type="AlphaFoldDB" id="A0A550JBC0"/>
<evidence type="ECO:0000313" key="2">
    <source>
        <dbReference type="Proteomes" id="UP000317155"/>
    </source>
</evidence>